<dbReference type="InterPro" id="IPR005181">
    <property type="entry name" value="SASA"/>
</dbReference>
<dbReference type="GO" id="GO:0005975">
    <property type="term" value="P:carbohydrate metabolic process"/>
    <property type="evidence" value="ECO:0007669"/>
    <property type="project" value="TreeGrafter"/>
</dbReference>
<accession>A0A926Q4Q8</accession>
<evidence type="ECO:0000256" key="1">
    <source>
        <dbReference type="ARBA" id="ARBA00022801"/>
    </source>
</evidence>
<gene>
    <name evidence="3" type="ORF">IBL28_14350</name>
</gene>
<keyword evidence="1" id="KW-0378">Hydrolase</keyword>
<dbReference type="EMBL" id="JACVDC010000048">
    <property type="protein sequence ID" value="MBC9797155.1"/>
    <property type="molecule type" value="Genomic_DNA"/>
</dbReference>
<dbReference type="PANTHER" id="PTHR22901:SF0">
    <property type="entry name" value="SIALATE O-ACETYLESTERASE"/>
    <property type="match status" value="1"/>
</dbReference>
<evidence type="ECO:0000259" key="2">
    <source>
        <dbReference type="Pfam" id="PF03629"/>
    </source>
</evidence>
<name>A0A926Q4Q8_9FLAO</name>
<proteinExistence type="predicted"/>
<dbReference type="GO" id="GO:0001681">
    <property type="term" value="F:sialate O-acetylesterase activity"/>
    <property type="evidence" value="ECO:0007669"/>
    <property type="project" value="InterPro"/>
</dbReference>
<feature type="domain" description="Sialate O-acetylesterase" evidence="2">
    <location>
        <begin position="116"/>
        <end position="362"/>
    </location>
</feature>
<dbReference type="Gene3D" id="2.60.40.10">
    <property type="entry name" value="Immunoglobulins"/>
    <property type="match status" value="1"/>
</dbReference>
<comment type="caution">
    <text evidence="3">The sequence shown here is derived from an EMBL/GenBank/DDBJ whole genome shotgun (WGS) entry which is preliminary data.</text>
</comment>
<dbReference type="Pfam" id="PF03629">
    <property type="entry name" value="SASA"/>
    <property type="match status" value="1"/>
</dbReference>
<sequence length="479" mass="53315">MVCILYKIKVKPCKNSITLGFLMLLGVSLRAEVKLPAIFKDNMVLQQQTEAPVWGKASPGKEIKVTTSWDNKSYTTSTDKTGNWKLAVSTPVAGGPYSVTISDGVELELNNVLIGEVWICSGQSNMHFPMKGYYNQPMLGSNRAIATSYNPSIRLFTVDQKISLETLDDLGGQWTECTPEEVAKFSATAYFFGKMLQETLGVPVGLISTSWGGSPIESWMDEATLKTFEEVNLPKKEAKNFTHKSPTTLFNAMIHPLIGYGIRGAIWYQGEGNRHTPELYRKLMPEMVKSWRKAWDRGEFPFYYVQIAPYNYKENGISAFFREAQLRALSEITNSGMACLMDAGDKNCIHPPDKRKAGERLAYLALDKTYGKKGFASSGPVLKDVEVEGNRVKLTFSNASNGLTAFGKELENFQIAAKDKVFHPAKAIITKEGITVYSENVESPVAVRYAFQDYAMGDLFNTEGLPASSFRTDSWDINN</sequence>
<organism evidence="3 4">
    <name type="scientific">Sinomicrobium weinanense</name>
    <dbReference type="NCBI Taxonomy" id="2842200"/>
    <lineage>
        <taxon>Bacteria</taxon>
        <taxon>Pseudomonadati</taxon>
        <taxon>Bacteroidota</taxon>
        <taxon>Flavobacteriia</taxon>
        <taxon>Flavobacteriales</taxon>
        <taxon>Flavobacteriaceae</taxon>
        <taxon>Sinomicrobium</taxon>
    </lineage>
</organism>
<dbReference type="Proteomes" id="UP000653730">
    <property type="component" value="Unassembled WGS sequence"/>
</dbReference>
<dbReference type="InterPro" id="IPR036514">
    <property type="entry name" value="SGNH_hydro_sf"/>
</dbReference>
<dbReference type="SUPFAM" id="SSF52266">
    <property type="entry name" value="SGNH hydrolase"/>
    <property type="match status" value="1"/>
</dbReference>
<dbReference type="PANTHER" id="PTHR22901">
    <property type="entry name" value="SIALATE O-ACETYLESTERASE"/>
    <property type="match status" value="1"/>
</dbReference>
<keyword evidence="4" id="KW-1185">Reference proteome</keyword>
<evidence type="ECO:0000313" key="3">
    <source>
        <dbReference type="EMBL" id="MBC9797155.1"/>
    </source>
</evidence>
<dbReference type="RefSeq" id="WP_187966293.1">
    <property type="nucleotide sequence ID" value="NZ_JACVDC010000048.1"/>
</dbReference>
<reference evidence="3 4" key="1">
    <citation type="submission" date="2020-09" db="EMBL/GenBank/DDBJ databases">
        <title>Sinomicrobium weinanense sp. nov., a halophilic bacteria isolated from saline-alkali soil.</title>
        <authorList>
            <person name="Wu P."/>
            <person name="Ren H."/>
            <person name="Mei Y."/>
            <person name="Liang Y."/>
            <person name="Chen Z."/>
        </authorList>
    </citation>
    <scope>NUCLEOTIDE SEQUENCE [LARGE SCALE GENOMIC DNA]</scope>
    <source>
        <strain evidence="3 4">FJxs</strain>
    </source>
</reference>
<evidence type="ECO:0000313" key="4">
    <source>
        <dbReference type="Proteomes" id="UP000653730"/>
    </source>
</evidence>
<protein>
    <submittedName>
        <fullName evidence="3">Sialate O-acetylesterase</fullName>
    </submittedName>
</protein>
<dbReference type="AlphaFoldDB" id="A0A926Q4Q8"/>
<dbReference type="InterPro" id="IPR013783">
    <property type="entry name" value="Ig-like_fold"/>
</dbReference>
<dbReference type="Gene3D" id="3.40.50.1110">
    <property type="entry name" value="SGNH hydrolase"/>
    <property type="match status" value="1"/>
</dbReference>
<dbReference type="InterPro" id="IPR039329">
    <property type="entry name" value="SIAE"/>
</dbReference>